<dbReference type="NCBIfam" id="NF011991">
    <property type="entry name" value="PRK15447.1"/>
    <property type="match status" value="1"/>
</dbReference>
<comment type="cofactor">
    <cofactor evidence="1">
        <name>[4Fe-4S] cluster</name>
        <dbReference type="ChEBI" id="CHEBI:49883"/>
    </cofactor>
</comment>
<keyword evidence="1" id="KW-0408">Iron</keyword>
<sequence>MNISLGPLLYCWPKAQVQAFYRDVADSTIPQVYLGEAVCSRRRQMKFADFLALAHELKAAGKQVVLSTLALIEAQSELKELKKQLDNGDFLIEANDMAAVGMAREQGLPFVCGASINNYNRASLDKLHQWGMQRFVMPIELSKTWLQKVISPAPNFEIEVLGHGYLPLAHSARCFTARHKGLAKDDCQTVCLEYPKGLLVQTQEQQPLLRLNGIQTQSAAHCDLRREIPEMKRLGVDWFRVSPDSHDSIALAESLQLDEGNEIDAEVSKEACNGYWHDAPGMLYQRL</sequence>
<evidence type="ECO:0000313" key="3">
    <source>
        <dbReference type="Proteomes" id="UP000606498"/>
    </source>
</evidence>
<evidence type="ECO:0000313" key="2">
    <source>
        <dbReference type="EMBL" id="GGE75436.1"/>
    </source>
</evidence>
<keyword evidence="1" id="KW-0479">Metal-binding</keyword>
<evidence type="ECO:0000256" key="1">
    <source>
        <dbReference type="HAMAP-Rule" id="MF_02233"/>
    </source>
</evidence>
<dbReference type="Proteomes" id="UP000606498">
    <property type="component" value="Unassembled WGS sequence"/>
</dbReference>
<organism evidence="2 3">
    <name type="scientific">Shewanella carassii</name>
    <dbReference type="NCBI Taxonomy" id="1987584"/>
    <lineage>
        <taxon>Bacteria</taxon>
        <taxon>Pseudomonadati</taxon>
        <taxon>Pseudomonadota</taxon>
        <taxon>Gammaproteobacteria</taxon>
        <taxon>Alteromonadales</taxon>
        <taxon>Shewanellaceae</taxon>
        <taxon>Shewanella</taxon>
    </lineage>
</organism>
<comment type="similarity">
    <text evidence="1">Belongs to the peptidase U32 family. UbiV subfamily.</text>
</comment>
<keyword evidence="1" id="KW-0004">4Fe-4S</keyword>
<comment type="function">
    <text evidence="1">Required for O(2)-independent ubiquinone (coenzyme Q) biosynthesis. Together with UbiU, is essential for the C6-hydroxylation reaction in the oxygen-independent ubiquinone biosynthesis pathway.</text>
</comment>
<comment type="pathway">
    <text evidence="1">Cofactor biosynthesis; ubiquinone biosynthesis.</text>
</comment>
<dbReference type="InterPro" id="IPR043693">
    <property type="entry name" value="UbiV"/>
</dbReference>
<dbReference type="InterPro" id="IPR001539">
    <property type="entry name" value="Peptidase_U32"/>
</dbReference>
<gene>
    <name evidence="1" type="primary">ubiV</name>
    <name evidence="2" type="ORF">GCM10011520_15050</name>
</gene>
<keyword evidence="3" id="KW-1185">Reference proteome</keyword>
<dbReference type="InterPro" id="IPR051454">
    <property type="entry name" value="RNA/ubiquinone_mod_enzymes"/>
</dbReference>
<keyword evidence="1" id="KW-0831">Ubiquinone biosynthesis</keyword>
<dbReference type="PANTHER" id="PTHR30217:SF11">
    <property type="entry name" value="UBIQUINONE BIOSYNTHESIS PROTEIN UBIV"/>
    <property type="match status" value="1"/>
</dbReference>
<dbReference type="EMBL" id="BMKO01000003">
    <property type="protein sequence ID" value="GGE75436.1"/>
    <property type="molecule type" value="Genomic_DNA"/>
</dbReference>
<dbReference type="Pfam" id="PF01136">
    <property type="entry name" value="Peptidase_U32"/>
    <property type="match status" value="1"/>
</dbReference>
<name>A0ABQ1T1X3_9GAMM</name>
<protein>
    <recommendedName>
        <fullName evidence="1">Ubiquinone biosynthesis protein UbiV</fullName>
    </recommendedName>
</protein>
<dbReference type="HAMAP" id="MF_02233">
    <property type="entry name" value="UbiV"/>
    <property type="match status" value="1"/>
</dbReference>
<dbReference type="RefSeq" id="WP_100141985.1">
    <property type="nucleotide sequence ID" value="NZ_BMKO01000003.1"/>
</dbReference>
<feature type="binding site" evidence="1">
    <location>
        <position position="174"/>
    </location>
    <ligand>
        <name>[4Fe-4S] cluster</name>
        <dbReference type="ChEBI" id="CHEBI:49883"/>
    </ligand>
</feature>
<keyword evidence="1" id="KW-0411">Iron-sulfur</keyword>
<dbReference type="PANTHER" id="PTHR30217">
    <property type="entry name" value="PEPTIDASE U32 FAMILY"/>
    <property type="match status" value="1"/>
</dbReference>
<reference evidence="3" key="1">
    <citation type="journal article" date="2019" name="Int. J. Syst. Evol. Microbiol.">
        <title>The Global Catalogue of Microorganisms (GCM) 10K type strain sequencing project: providing services to taxonomists for standard genome sequencing and annotation.</title>
        <authorList>
            <consortium name="The Broad Institute Genomics Platform"/>
            <consortium name="The Broad Institute Genome Sequencing Center for Infectious Disease"/>
            <person name="Wu L."/>
            <person name="Ma J."/>
        </authorList>
    </citation>
    <scope>NUCLEOTIDE SEQUENCE [LARGE SCALE GENOMIC DNA]</scope>
    <source>
        <strain evidence="3">CGMCC 1.16033</strain>
    </source>
</reference>
<proteinExistence type="inferred from homology"/>
<accession>A0ABQ1T1X3</accession>
<comment type="caution">
    <text evidence="2">The sequence shown here is derived from an EMBL/GenBank/DDBJ whole genome shotgun (WGS) entry which is preliminary data.</text>
</comment>
<feature type="binding site" evidence="1">
    <location>
        <position position="191"/>
    </location>
    <ligand>
        <name>[4Fe-4S] cluster</name>
        <dbReference type="ChEBI" id="CHEBI:49883"/>
    </ligand>
</feature>
<feature type="binding site" evidence="1">
    <location>
        <position position="39"/>
    </location>
    <ligand>
        <name>[4Fe-4S] cluster</name>
        <dbReference type="ChEBI" id="CHEBI:49883"/>
    </ligand>
</feature>
<comment type="subunit">
    <text evidence="1">Forms a heterodimer with UbiU.</text>
</comment>
<feature type="binding site" evidence="1">
    <location>
        <position position="187"/>
    </location>
    <ligand>
        <name>[4Fe-4S] cluster</name>
        <dbReference type="ChEBI" id="CHEBI:49883"/>
    </ligand>
</feature>